<accession>A0A2T3YVI6</accession>
<protein>
    <submittedName>
        <fullName evidence="1">Uncharacterized protein</fullName>
    </submittedName>
</protein>
<reference evidence="1 2" key="1">
    <citation type="submission" date="2016-07" db="EMBL/GenBank/DDBJ databases">
        <title>Multiple horizontal gene transfer events from other fungi enriched the ability of initially mycotrophic Trichoderma (Ascomycota) to feed on dead plant biomass.</title>
        <authorList>
            <consortium name="DOE Joint Genome Institute"/>
            <person name="Aerts A."/>
            <person name="Atanasova L."/>
            <person name="Chenthamara K."/>
            <person name="Zhang J."/>
            <person name="Grujic M."/>
            <person name="Henrissat B."/>
            <person name="Kuo A."/>
            <person name="Salamov A."/>
            <person name="Lipzen A."/>
            <person name="Labutti K."/>
            <person name="Barry K."/>
            <person name="Miao Y."/>
            <person name="Rahimi M.J."/>
            <person name="Shen Q."/>
            <person name="Grigoriev I.V."/>
            <person name="Kubicek C.P."/>
            <person name="Druzhinina I.S."/>
        </authorList>
    </citation>
    <scope>NUCLEOTIDE SEQUENCE [LARGE SCALE GENOMIC DNA]</scope>
    <source>
        <strain evidence="1 2">CBS 433.97</strain>
    </source>
</reference>
<evidence type="ECO:0000313" key="1">
    <source>
        <dbReference type="EMBL" id="PTB36546.1"/>
    </source>
</evidence>
<organism evidence="1 2">
    <name type="scientific">Trichoderma asperellum (strain ATCC 204424 / CBS 433.97 / NBRC 101777)</name>
    <dbReference type="NCBI Taxonomy" id="1042311"/>
    <lineage>
        <taxon>Eukaryota</taxon>
        <taxon>Fungi</taxon>
        <taxon>Dikarya</taxon>
        <taxon>Ascomycota</taxon>
        <taxon>Pezizomycotina</taxon>
        <taxon>Sordariomycetes</taxon>
        <taxon>Hypocreomycetidae</taxon>
        <taxon>Hypocreales</taxon>
        <taxon>Hypocreaceae</taxon>
        <taxon>Trichoderma</taxon>
    </lineage>
</organism>
<sequence length="129" mass="14013">MALHTNRQFCYTCTATRKLLSLALPCRNENFAGKRATVNTTLGTWLAVGDGVGARRAEGAVGVSKKRATMPSPSIGPCDDRGEVGARDVLAALSGRTWDLTGFIKVFKRNTEQPVALNNDKWESERQGM</sequence>
<dbReference type="AlphaFoldDB" id="A0A2T3YVI6"/>
<dbReference type="OrthoDB" id="10576960at2759"/>
<dbReference type="EMBL" id="KZ679270">
    <property type="protein sequence ID" value="PTB36546.1"/>
    <property type="molecule type" value="Genomic_DNA"/>
</dbReference>
<gene>
    <name evidence="1" type="ORF">M441DRAFT_150662</name>
</gene>
<evidence type="ECO:0000313" key="2">
    <source>
        <dbReference type="Proteomes" id="UP000240493"/>
    </source>
</evidence>
<name>A0A2T3YVI6_TRIA4</name>
<dbReference type="Proteomes" id="UP000240493">
    <property type="component" value="Unassembled WGS sequence"/>
</dbReference>
<proteinExistence type="predicted"/>
<keyword evidence="2" id="KW-1185">Reference proteome</keyword>